<comment type="caution">
    <text evidence="1">The sequence shown here is derived from an EMBL/GenBank/DDBJ whole genome shotgun (WGS) entry which is preliminary data.</text>
</comment>
<accession>A0A354YXB4</accession>
<dbReference type="EMBL" id="DNZF01000190">
    <property type="protein sequence ID" value="HBK53995.1"/>
    <property type="molecule type" value="Genomic_DNA"/>
</dbReference>
<gene>
    <name evidence="1" type="ORF">DDZ44_08675</name>
</gene>
<evidence type="ECO:0000313" key="1">
    <source>
        <dbReference type="EMBL" id="HBK53995.1"/>
    </source>
</evidence>
<reference evidence="1 2" key="1">
    <citation type="journal article" date="2018" name="Nat. Biotechnol.">
        <title>A standardized bacterial taxonomy based on genome phylogeny substantially revises the tree of life.</title>
        <authorList>
            <person name="Parks D.H."/>
            <person name="Chuvochina M."/>
            <person name="Waite D.W."/>
            <person name="Rinke C."/>
            <person name="Skarshewski A."/>
            <person name="Chaumeil P.A."/>
            <person name="Hugenholtz P."/>
        </authorList>
    </citation>
    <scope>NUCLEOTIDE SEQUENCE [LARGE SCALE GENOMIC DNA]</scope>
    <source>
        <strain evidence="1">UBA10948</strain>
    </source>
</reference>
<sequence length="59" mass="6919">MYLVVIQPHKRQRYGAGIKGNRPYGNIRVTCWENLLDLCRSVYSTDNLLPELFLEETAY</sequence>
<name>A0A354YXB4_9FIRM</name>
<evidence type="ECO:0000313" key="2">
    <source>
        <dbReference type="Proteomes" id="UP000263273"/>
    </source>
</evidence>
<dbReference type="AlphaFoldDB" id="A0A354YXB4"/>
<organism evidence="1 2">
    <name type="scientific">Syntrophomonas wolfei</name>
    <dbReference type="NCBI Taxonomy" id="863"/>
    <lineage>
        <taxon>Bacteria</taxon>
        <taxon>Bacillati</taxon>
        <taxon>Bacillota</taxon>
        <taxon>Clostridia</taxon>
        <taxon>Eubacteriales</taxon>
        <taxon>Syntrophomonadaceae</taxon>
        <taxon>Syntrophomonas</taxon>
    </lineage>
</organism>
<dbReference type="Proteomes" id="UP000263273">
    <property type="component" value="Unassembled WGS sequence"/>
</dbReference>
<protein>
    <submittedName>
        <fullName evidence="1">Uncharacterized protein</fullName>
    </submittedName>
</protein>
<proteinExistence type="predicted"/>